<dbReference type="InterPro" id="IPR033443">
    <property type="entry name" value="PROP1-like_PPR_dom"/>
</dbReference>
<keyword evidence="1" id="KW-0677">Repeat</keyword>
<name>A0AB34IJF9_PRYPA</name>
<dbReference type="Gene3D" id="1.25.40.10">
    <property type="entry name" value="Tetratricopeptide repeat domain"/>
    <property type="match status" value="4"/>
</dbReference>
<evidence type="ECO:0000259" key="3">
    <source>
        <dbReference type="Pfam" id="PF17177"/>
    </source>
</evidence>
<dbReference type="PANTHER" id="PTHR47447:SF17">
    <property type="entry name" value="OS12G0638900 PROTEIN"/>
    <property type="match status" value="1"/>
</dbReference>
<feature type="repeat" description="PPR" evidence="2">
    <location>
        <begin position="584"/>
        <end position="618"/>
    </location>
</feature>
<evidence type="ECO:0000313" key="4">
    <source>
        <dbReference type="EMBL" id="KAL1500344.1"/>
    </source>
</evidence>
<dbReference type="AlphaFoldDB" id="A0AB34IJF9"/>
<gene>
    <name evidence="4" type="ORF">AB1Y20_013008</name>
</gene>
<feature type="repeat" description="PPR" evidence="2">
    <location>
        <begin position="253"/>
        <end position="287"/>
    </location>
</feature>
<dbReference type="Proteomes" id="UP001515480">
    <property type="component" value="Unassembled WGS sequence"/>
</dbReference>
<dbReference type="PROSITE" id="PS51375">
    <property type="entry name" value="PPR"/>
    <property type="match status" value="4"/>
</dbReference>
<feature type="domain" description="PROP1-like PPR" evidence="3">
    <location>
        <begin position="246"/>
        <end position="397"/>
    </location>
</feature>
<dbReference type="PANTHER" id="PTHR47447">
    <property type="entry name" value="OS03G0856100 PROTEIN"/>
    <property type="match status" value="1"/>
</dbReference>
<feature type="repeat" description="PPR" evidence="2">
    <location>
        <begin position="329"/>
        <end position="364"/>
    </location>
</feature>
<dbReference type="InterPro" id="IPR011990">
    <property type="entry name" value="TPR-like_helical_dom_sf"/>
</dbReference>
<dbReference type="Pfam" id="PF01535">
    <property type="entry name" value="PPR"/>
    <property type="match status" value="1"/>
</dbReference>
<feature type="repeat" description="PPR" evidence="2">
    <location>
        <begin position="433"/>
        <end position="467"/>
    </location>
</feature>
<sequence>MAARRCCEAGRCYKRSFLRMLPGADDGLARRVLSDLSACEAGLQREEMVRITRTLARSELTALASGCLREMERRDMRPSVRAHNAVLASYARSRKFGLSTQLLVRMRMLALPPDTESLRSVVHSAMGVPGGHKLAEVLRPELDRARGVVPAREHGGDARAHAGAARALELTAEESDTLLGVLSSSARATGEGSAIQLLQSRLAGGAAVSARSFLAVLGGYAKRSDRWREALQAVGMLEGWLARQKERARDALASRAYAAAISACDKAGQPRHAFELLGRMAEHGVPYSIEAFNTALLACRSLTSKDGDDGFAMAHKLLRQLRMEGLKPDSYTYNALLGVLCSRGGMGEQAFALLEQMHSEQQPASVYTYTAVIRACFPTISESNALKAAVASSKVALEGVDQCGTANIAQPATPWRRALTLLSEMKLRGVPPNQHTYSAAIELCNRSAMMEEGLGLFHTMLLADVKPEPAAILSVGQICVSHRKLDVARALLALVEAENLEGSKEYLQTAQGPAAAILEPPPRPRPLLLSLFPKGLLGAGAAMKPAERDRLYGAVIQTSLLARAPLEQTIALACLMHRRRVEPSLYTYSLVFEACMRASGWREAQTLLRSMLQRGHQPNALILSKALRAHIYVHDGQFRSSGASWEHIRDFVREISSLRVKLPPFAPYLVLRAGLASGVGWSSVECAEFMDVDLESSNTEAEAQLQGQGLEKRLRETYFCLAAQDPAKQPHLPELWQRWLKMAGTGDHDDGRAAASLFEQAMLSAHRSHVGGQANVPYLVFLAREHNVHLTDIALKHAVKSYQRNPQVPEVRSPASTHWKDAIRLRANPLERVYLLAFLLRHQGDQVPEAYLKGERVPSKHEHQLDAGIALDLAKSCSFNRDASTHLENLILLAARAKDFGSESMPHESNEYADASSVT</sequence>
<accession>A0AB34IJF9</accession>
<keyword evidence="5" id="KW-1185">Reference proteome</keyword>
<proteinExistence type="predicted"/>
<dbReference type="Pfam" id="PF17177">
    <property type="entry name" value="PPR_long"/>
    <property type="match status" value="1"/>
</dbReference>
<dbReference type="EMBL" id="JBGBPQ010000023">
    <property type="protein sequence ID" value="KAL1500344.1"/>
    <property type="molecule type" value="Genomic_DNA"/>
</dbReference>
<comment type="caution">
    <text evidence="4">The sequence shown here is derived from an EMBL/GenBank/DDBJ whole genome shotgun (WGS) entry which is preliminary data.</text>
</comment>
<evidence type="ECO:0000313" key="5">
    <source>
        <dbReference type="Proteomes" id="UP001515480"/>
    </source>
</evidence>
<evidence type="ECO:0000256" key="2">
    <source>
        <dbReference type="PROSITE-ProRule" id="PRU00708"/>
    </source>
</evidence>
<dbReference type="InterPro" id="IPR002885">
    <property type="entry name" value="PPR_rpt"/>
</dbReference>
<protein>
    <recommendedName>
        <fullName evidence="3">PROP1-like PPR domain-containing protein</fullName>
    </recommendedName>
</protein>
<evidence type="ECO:0000256" key="1">
    <source>
        <dbReference type="ARBA" id="ARBA00022737"/>
    </source>
</evidence>
<organism evidence="4 5">
    <name type="scientific">Prymnesium parvum</name>
    <name type="common">Toxic golden alga</name>
    <dbReference type="NCBI Taxonomy" id="97485"/>
    <lineage>
        <taxon>Eukaryota</taxon>
        <taxon>Haptista</taxon>
        <taxon>Haptophyta</taxon>
        <taxon>Prymnesiophyceae</taxon>
        <taxon>Prymnesiales</taxon>
        <taxon>Prymnesiaceae</taxon>
        <taxon>Prymnesium</taxon>
    </lineage>
</organism>
<reference evidence="4 5" key="1">
    <citation type="journal article" date="2024" name="Science">
        <title>Giant polyketide synthase enzymes in the biosynthesis of giant marine polyether toxins.</title>
        <authorList>
            <person name="Fallon T.R."/>
            <person name="Shende V.V."/>
            <person name="Wierzbicki I.H."/>
            <person name="Pendleton A.L."/>
            <person name="Watervoot N.F."/>
            <person name="Auber R.P."/>
            <person name="Gonzalez D.J."/>
            <person name="Wisecaver J.H."/>
            <person name="Moore B.S."/>
        </authorList>
    </citation>
    <scope>NUCLEOTIDE SEQUENCE [LARGE SCALE GENOMIC DNA]</scope>
    <source>
        <strain evidence="4 5">12B1</strain>
    </source>
</reference>